<proteinExistence type="predicted"/>
<reference evidence="1" key="1">
    <citation type="submission" date="2018-05" db="EMBL/GenBank/DDBJ databases">
        <authorList>
            <person name="Lanie J.A."/>
            <person name="Ng W.-L."/>
            <person name="Kazmierczak K.M."/>
            <person name="Andrzejewski T.M."/>
            <person name="Davidsen T.M."/>
            <person name="Wayne K.J."/>
            <person name="Tettelin H."/>
            <person name="Glass J.I."/>
            <person name="Rusch D."/>
            <person name="Podicherti R."/>
            <person name="Tsui H.-C.T."/>
            <person name="Winkler M.E."/>
        </authorList>
    </citation>
    <scope>NUCLEOTIDE SEQUENCE</scope>
</reference>
<sequence>MFKKIISTLFGGQEDNSDLSNSDKSTNRKLHIGAISKDIINPTADEIEKSLTYLANLKEKDDPYCIFEVPNSGLNFIQIFINENDITLEYQNTDEVQLSTTVPDIRKIIEVFQEYNSGSINWISRFEWRDVDF</sequence>
<gene>
    <name evidence="1" type="ORF">METZ01_LOCUS361474</name>
</gene>
<dbReference type="AlphaFoldDB" id="A0A382SF93"/>
<name>A0A382SF93_9ZZZZ</name>
<dbReference type="EMBL" id="UINC01128698">
    <property type="protein sequence ID" value="SVD08620.1"/>
    <property type="molecule type" value="Genomic_DNA"/>
</dbReference>
<accession>A0A382SF93</accession>
<evidence type="ECO:0000313" key="1">
    <source>
        <dbReference type="EMBL" id="SVD08620.1"/>
    </source>
</evidence>
<organism evidence="1">
    <name type="scientific">marine metagenome</name>
    <dbReference type="NCBI Taxonomy" id="408172"/>
    <lineage>
        <taxon>unclassified sequences</taxon>
        <taxon>metagenomes</taxon>
        <taxon>ecological metagenomes</taxon>
    </lineage>
</organism>
<protein>
    <submittedName>
        <fullName evidence="1">Uncharacterized protein</fullName>
    </submittedName>
</protein>